<evidence type="ECO:0000256" key="8">
    <source>
        <dbReference type="ARBA" id="ARBA00023125"/>
    </source>
</evidence>
<dbReference type="InterPro" id="IPR036236">
    <property type="entry name" value="Znf_C2H2_sf"/>
</dbReference>
<feature type="compositionally biased region" description="Basic and acidic residues" evidence="11">
    <location>
        <begin position="914"/>
        <end position="925"/>
    </location>
</feature>
<dbReference type="FunFam" id="3.30.160.60:FF:001482">
    <property type="entry name" value="Hunchback"/>
    <property type="match status" value="1"/>
</dbReference>
<dbReference type="GO" id="GO:0008270">
    <property type="term" value="F:zinc ion binding"/>
    <property type="evidence" value="ECO:0007669"/>
    <property type="project" value="UniProtKB-KW"/>
</dbReference>
<proteinExistence type="inferred from homology"/>
<feature type="compositionally biased region" description="Polar residues" evidence="11">
    <location>
        <begin position="570"/>
        <end position="591"/>
    </location>
</feature>
<organism evidence="13 14">
    <name type="scientific">Mytilus galloprovincialis</name>
    <name type="common">Mediterranean mussel</name>
    <dbReference type="NCBI Taxonomy" id="29158"/>
    <lineage>
        <taxon>Eukaryota</taxon>
        <taxon>Metazoa</taxon>
        <taxon>Spiralia</taxon>
        <taxon>Lophotrochozoa</taxon>
        <taxon>Mollusca</taxon>
        <taxon>Bivalvia</taxon>
        <taxon>Autobranchia</taxon>
        <taxon>Pteriomorphia</taxon>
        <taxon>Mytilida</taxon>
        <taxon>Mytiloidea</taxon>
        <taxon>Mytilidae</taxon>
        <taxon>Mytilinae</taxon>
        <taxon>Mytilus</taxon>
    </lineage>
</organism>
<evidence type="ECO:0000256" key="9">
    <source>
        <dbReference type="ARBA" id="ARBA00023242"/>
    </source>
</evidence>
<evidence type="ECO:0000256" key="2">
    <source>
        <dbReference type="ARBA" id="ARBA00007746"/>
    </source>
</evidence>
<dbReference type="Gene3D" id="3.30.160.60">
    <property type="entry name" value="Classic Zinc Finger"/>
    <property type="match status" value="4"/>
</dbReference>
<evidence type="ECO:0000256" key="4">
    <source>
        <dbReference type="ARBA" id="ARBA00022723"/>
    </source>
</evidence>
<feature type="compositionally biased region" description="Basic and acidic residues" evidence="11">
    <location>
        <begin position="94"/>
        <end position="127"/>
    </location>
</feature>
<evidence type="ECO:0000256" key="7">
    <source>
        <dbReference type="ARBA" id="ARBA00022833"/>
    </source>
</evidence>
<feature type="compositionally biased region" description="Basic and acidic residues" evidence="11">
    <location>
        <begin position="791"/>
        <end position="804"/>
    </location>
</feature>
<keyword evidence="14" id="KW-1185">Reference proteome</keyword>
<feature type="compositionally biased region" description="Polar residues" evidence="11">
    <location>
        <begin position="805"/>
        <end position="818"/>
    </location>
</feature>
<keyword evidence="3" id="KW-0217">Developmental protein</keyword>
<feature type="compositionally biased region" description="Polar residues" evidence="11">
    <location>
        <begin position="926"/>
        <end position="964"/>
    </location>
</feature>
<evidence type="ECO:0000313" key="14">
    <source>
        <dbReference type="Proteomes" id="UP000596742"/>
    </source>
</evidence>
<feature type="compositionally biased region" description="Basic and acidic residues" evidence="11">
    <location>
        <begin position="829"/>
        <end position="845"/>
    </location>
</feature>
<dbReference type="FunFam" id="3.30.160.60:FF:001301">
    <property type="entry name" value="Blast:Protein hunchback"/>
    <property type="match status" value="1"/>
</dbReference>
<evidence type="ECO:0000256" key="1">
    <source>
        <dbReference type="ARBA" id="ARBA00004123"/>
    </source>
</evidence>
<keyword evidence="5" id="KW-0677">Repeat</keyword>
<dbReference type="InterPro" id="IPR050688">
    <property type="entry name" value="Zinc_finger/UBP_domain"/>
</dbReference>
<dbReference type="PANTHER" id="PTHR24403:SF109">
    <property type="entry name" value="ZINC FINGER PROTEIN 845-LIKE"/>
    <property type="match status" value="1"/>
</dbReference>
<dbReference type="EMBL" id="UYJE01007246">
    <property type="protein sequence ID" value="VDI52928.1"/>
    <property type="molecule type" value="Genomic_DNA"/>
</dbReference>
<dbReference type="GO" id="GO:0040034">
    <property type="term" value="P:regulation of development, heterochronic"/>
    <property type="evidence" value="ECO:0007669"/>
    <property type="project" value="UniProtKB-ARBA"/>
</dbReference>
<dbReference type="PROSITE" id="PS50157">
    <property type="entry name" value="ZINC_FINGER_C2H2_2"/>
    <property type="match status" value="5"/>
</dbReference>
<comment type="similarity">
    <text evidence="2">Belongs to the hunchback C2H2-type zinc-finger protein family.</text>
</comment>
<keyword evidence="4" id="KW-0479">Metal-binding</keyword>
<feature type="region of interest" description="Disordered" evidence="11">
    <location>
        <begin position="570"/>
        <end position="603"/>
    </location>
</feature>
<evidence type="ECO:0000313" key="13">
    <source>
        <dbReference type="EMBL" id="VDI52928.1"/>
    </source>
</evidence>
<dbReference type="GO" id="GO:0000122">
    <property type="term" value="P:negative regulation of transcription by RNA polymerase II"/>
    <property type="evidence" value="ECO:0007669"/>
    <property type="project" value="UniProtKB-ARBA"/>
</dbReference>
<feature type="domain" description="C2H2-type" evidence="12">
    <location>
        <begin position="326"/>
        <end position="354"/>
    </location>
</feature>
<dbReference type="PROSITE" id="PS00028">
    <property type="entry name" value="ZINC_FINGER_C2H2_1"/>
    <property type="match status" value="2"/>
</dbReference>
<dbReference type="GO" id="GO:0045944">
    <property type="term" value="P:positive regulation of transcription by RNA polymerase II"/>
    <property type="evidence" value="ECO:0007669"/>
    <property type="project" value="TreeGrafter"/>
</dbReference>
<dbReference type="PANTHER" id="PTHR24403">
    <property type="entry name" value="ZINC FINGER PROTEIN"/>
    <property type="match status" value="1"/>
</dbReference>
<evidence type="ECO:0000256" key="6">
    <source>
        <dbReference type="ARBA" id="ARBA00022771"/>
    </source>
</evidence>
<dbReference type="OrthoDB" id="10015593at2759"/>
<evidence type="ECO:0000256" key="5">
    <source>
        <dbReference type="ARBA" id="ARBA00022737"/>
    </source>
</evidence>
<feature type="region of interest" description="Disordered" evidence="11">
    <location>
        <begin position="685"/>
        <end position="712"/>
    </location>
</feature>
<evidence type="ECO:0000256" key="3">
    <source>
        <dbReference type="ARBA" id="ARBA00022473"/>
    </source>
</evidence>
<feature type="domain" description="C2H2-type" evidence="12">
    <location>
        <begin position="398"/>
        <end position="425"/>
    </location>
</feature>
<feature type="compositionally biased region" description="Basic residues" evidence="11">
    <location>
        <begin position="819"/>
        <end position="828"/>
    </location>
</feature>
<evidence type="ECO:0000256" key="11">
    <source>
        <dbReference type="SAM" id="MobiDB-lite"/>
    </source>
</evidence>
<feature type="compositionally biased region" description="Basic and acidic residues" evidence="11">
    <location>
        <begin position="875"/>
        <end position="900"/>
    </location>
</feature>
<keyword evidence="6 10" id="KW-0863">Zinc-finger</keyword>
<feature type="domain" description="C2H2-type" evidence="12">
    <location>
        <begin position="426"/>
        <end position="453"/>
    </location>
</feature>
<feature type="region of interest" description="Disordered" evidence="11">
    <location>
        <begin position="94"/>
        <end position="146"/>
    </location>
</feature>
<name>A0A8B6FQX9_MYTGA</name>
<dbReference type="InterPro" id="IPR013087">
    <property type="entry name" value="Znf_C2H2_type"/>
</dbReference>
<dbReference type="SMART" id="SM00355">
    <property type="entry name" value="ZnF_C2H2"/>
    <property type="match status" value="9"/>
</dbReference>
<feature type="domain" description="C2H2-type" evidence="12">
    <location>
        <begin position="610"/>
        <end position="638"/>
    </location>
</feature>
<reference evidence="13" key="1">
    <citation type="submission" date="2018-11" db="EMBL/GenBank/DDBJ databases">
        <authorList>
            <person name="Alioto T."/>
            <person name="Alioto T."/>
        </authorList>
    </citation>
    <scope>NUCLEOTIDE SEQUENCE</scope>
</reference>
<feature type="region of interest" description="Disordered" evidence="11">
    <location>
        <begin position="751"/>
        <end position="964"/>
    </location>
</feature>
<dbReference type="AlphaFoldDB" id="A0A8B6FQX9"/>
<feature type="compositionally biased region" description="Basic and acidic residues" evidence="11">
    <location>
        <begin position="766"/>
        <end position="776"/>
    </location>
</feature>
<sequence length="1077" mass="123040">MSDPSAGHDVPEDVGYIKDAHQFAHRPFLDIHGQEKTTPRLPYPEIYNQPAISPRQHVENQNQEKNLYPQVFDRQEQEKILQRQMIEAYRRESREFGKFEEESRGDYSQKPDDHEKAKEAISPRQHVENQNQEKQIYPQILERQENIREREMIEAYRRESREFGQMGDDVKGDNSQKSDSQEKDNAEGMDQKEESNQLNDGLKKCPDSMEDFQAAIKRADTVSPQVADVVEKVMSEENSLIENHEGYNLSNASFQDTNSNSSDDQSEYLTNNVTSDSTATYVRDPNTGHVTTIKPDKEGLYFCHLCSFSGRTQADFENHMTCHFEHICPHCDYKSRTEGRLKRHIKDFHTDDPPDGFGSKRNMGRPKVFRCKQCEFVATEKTEFWAHARAHIKDDKVLQCPRCPFVTEYKHHLEYHLRNHFGSKPFKCNKCNYSCVNKSMLNSHMKSHTNVYQYRCADCTYATKYCHSLKLHLRKYQHKPATVLNSDGSLPQGIDADASGLSLLQKRGPPRGPRGPRKDKFDPYMNSMFNLPQSPIHGMPPGMGGAMMSPYWPLLSQLPNGFHRPPPLIPTSSPMSMNPSIHSPQLPQHLSSKMGAPKTPDGDNSSNYPFKCNFCCYGTGSKQELYKHLMKVHATENQDLFSMFGLSSEALLEEQNRRLSMMKHKMEERNLDDSLNDELHIHTDGEDEDQKYSPHSWSHPSPVEPAKINRNNGRYSMPELPVNYYRNGNASPKDIGRAEGEDIIKQMMNKFGAGSPMNAPRPKMPHQRESPLDLTKRKYPFSSSPLSQEEMYNREMNPDGDAHSSGESTTANDNNGQSPRKRSRKGKAFKLDRLCLKLHDKHDDTENGSENEESEFLENESAGDLQIDESSNMDGEMRNVDERNEADENGKKDDDIEEIKNSLQYLNEGMVKSQVEKAPERKSPDSTRNQSGNEVASSQAITSSQDVISSANREQAELSMQTSQALRHQTELAWKMLQNGGSSGHFPYMSLEQNGHHQDLAKLTTAAQQMIAMNNRKSGPNGKYECAYCEIAFKDCVMYTMHMGYHGYKDPFKCNMCGHCSKDKVEFFLHIARAAHN</sequence>
<comment type="caution">
    <text evidence="13">The sequence shown here is derived from an EMBL/GenBank/DDBJ whole genome shotgun (WGS) entry which is preliminary data.</text>
</comment>
<keyword evidence="9" id="KW-0539">Nucleus</keyword>
<dbReference type="Pfam" id="PF00096">
    <property type="entry name" value="zf-C2H2"/>
    <property type="match status" value="1"/>
</dbReference>
<keyword evidence="8" id="KW-0238">DNA-binding</keyword>
<evidence type="ECO:0000256" key="10">
    <source>
        <dbReference type="PROSITE-ProRule" id="PRU00042"/>
    </source>
</evidence>
<keyword evidence="7" id="KW-0862">Zinc</keyword>
<dbReference type="GO" id="GO:0000977">
    <property type="term" value="F:RNA polymerase II transcription regulatory region sequence-specific DNA binding"/>
    <property type="evidence" value="ECO:0007669"/>
    <property type="project" value="UniProtKB-ARBA"/>
</dbReference>
<dbReference type="Proteomes" id="UP000596742">
    <property type="component" value="Unassembled WGS sequence"/>
</dbReference>
<feature type="region of interest" description="Disordered" evidence="11">
    <location>
        <begin position="501"/>
        <end position="522"/>
    </location>
</feature>
<feature type="compositionally biased region" description="Acidic residues" evidence="11">
    <location>
        <begin position="846"/>
        <end position="858"/>
    </location>
</feature>
<gene>
    <name evidence="13" type="ORF">MGAL_10B077344</name>
</gene>
<feature type="domain" description="C2H2-type" evidence="12">
    <location>
        <begin position="1024"/>
        <end position="1051"/>
    </location>
</feature>
<accession>A0A8B6FQX9</accession>
<comment type="subcellular location">
    <subcellularLocation>
        <location evidence="1">Nucleus</location>
    </subcellularLocation>
</comment>
<dbReference type="SUPFAM" id="SSF57667">
    <property type="entry name" value="beta-beta-alpha zinc fingers"/>
    <property type="match status" value="3"/>
</dbReference>
<dbReference type="GO" id="GO:0005634">
    <property type="term" value="C:nucleus"/>
    <property type="evidence" value="ECO:0007669"/>
    <property type="project" value="UniProtKB-SubCell"/>
</dbReference>
<evidence type="ECO:0000259" key="12">
    <source>
        <dbReference type="PROSITE" id="PS50157"/>
    </source>
</evidence>
<feature type="region of interest" description="Disordered" evidence="11">
    <location>
        <begin position="160"/>
        <end position="206"/>
    </location>
</feature>
<protein>
    <submittedName>
        <fullName evidence="13">Hunchback</fullName>
    </submittedName>
</protein>